<dbReference type="GeneID" id="108992634"/>
<reference evidence="2" key="1">
    <citation type="submission" date="2025-08" db="UniProtKB">
        <authorList>
            <consortium name="RefSeq"/>
        </authorList>
    </citation>
    <scope>IDENTIFICATION</scope>
    <source>
        <tissue evidence="2">Leaves</tissue>
    </source>
</reference>
<dbReference type="Pfam" id="PF13966">
    <property type="entry name" value="zf-RVT"/>
    <property type="match status" value="1"/>
</dbReference>
<organism evidence="1 2">
    <name type="scientific">Juglans regia</name>
    <name type="common">English walnut</name>
    <dbReference type="NCBI Taxonomy" id="51240"/>
    <lineage>
        <taxon>Eukaryota</taxon>
        <taxon>Viridiplantae</taxon>
        <taxon>Streptophyta</taxon>
        <taxon>Embryophyta</taxon>
        <taxon>Tracheophyta</taxon>
        <taxon>Spermatophyta</taxon>
        <taxon>Magnoliopsida</taxon>
        <taxon>eudicotyledons</taxon>
        <taxon>Gunneridae</taxon>
        <taxon>Pentapetalae</taxon>
        <taxon>rosids</taxon>
        <taxon>fabids</taxon>
        <taxon>Fagales</taxon>
        <taxon>Juglandaceae</taxon>
        <taxon>Juglans</taxon>
    </lineage>
</organism>
<dbReference type="PANTHER" id="PTHR47723:SF19">
    <property type="entry name" value="POLYNUCLEOTIDYL TRANSFERASE, RIBONUCLEASE H-LIKE SUPERFAMILY PROTEIN"/>
    <property type="match status" value="1"/>
</dbReference>
<proteinExistence type="predicted"/>
<evidence type="ECO:0000313" key="2">
    <source>
        <dbReference type="RefSeq" id="XP_018822779.1"/>
    </source>
</evidence>
<dbReference type="AlphaFoldDB" id="A0A2I4ETP8"/>
<dbReference type="InterPro" id="IPR053151">
    <property type="entry name" value="RNase_H-like"/>
</dbReference>
<name>A0A2I4ETP8_JUGRE</name>
<protein>
    <submittedName>
        <fullName evidence="2">Uncharacterized protein LOC108992634</fullName>
    </submittedName>
</protein>
<dbReference type="PANTHER" id="PTHR47723">
    <property type="entry name" value="OS05G0353850 PROTEIN"/>
    <property type="match status" value="1"/>
</dbReference>
<evidence type="ECO:0000313" key="1">
    <source>
        <dbReference type="Proteomes" id="UP000235220"/>
    </source>
</evidence>
<sequence length="349" mass="39682">MSELLELLLKECKTESGWNVEMFSRLVGMEKAEELVEQLSSLKSGKDKLIWLKNPNGDFSTSSAWQCIQARAQEIPWTKWVWHVVIPKKISIIMWKAIHECLAVDDRIRKVGIQVASRCDCCISGAYEDMNHVLATGEFAKMIWSMCSNQLGMRNMAGINWRGRVDCWHRHARGSTQRGQLIGFIPLVSRIALRLKESKAQTRRDEEILKDLQLPIKALVPMVMKQEWWLRPKNGWFKLNVDGGSFGNQGPSGVGGVIRNDQGEFAKGCGLWYLEDYWEEILQLLDELSFSMNHSYKETNVAADGLARSGAKGCNELWFSFSDLPLAIKGISRLEKIGCPYMRIAHSDV</sequence>
<accession>A0A2I4ETP8</accession>
<dbReference type="RefSeq" id="XP_018822779.1">
    <property type="nucleotide sequence ID" value="XM_018967234.1"/>
</dbReference>
<dbReference type="InterPro" id="IPR012337">
    <property type="entry name" value="RNaseH-like_sf"/>
</dbReference>
<dbReference type="KEGG" id="jre:108992634"/>
<dbReference type="SUPFAM" id="SSF53098">
    <property type="entry name" value="Ribonuclease H-like"/>
    <property type="match status" value="1"/>
</dbReference>
<dbReference type="Gramene" id="Jr07_09360_p1">
    <property type="protein sequence ID" value="cds.Jr07_09360_p1"/>
    <property type="gene ID" value="Jr07_09360"/>
</dbReference>
<dbReference type="OrthoDB" id="914227at2759"/>
<gene>
    <name evidence="2" type="primary">LOC108992634</name>
</gene>
<keyword evidence="1" id="KW-1185">Reference proteome</keyword>
<dbReference type="Proteomes" id="UP000235220">
    <property type="component" value="Chromosome 7"/>
</dbReference>
<dbReference type="InterPro" id="IPR026960">
    <property type="entry name" value="RVT-Znf"/>
</dbReference>